<dbReference type="InterPro" id="IPR000477">
    <property type="entry name" value="RT_dom"/>
</dbReference>
<name>A0A517XQH5_9BACT</name>
<dbReference type="Gene3D" id="3.30.70.270">
    <property type="match status" value="1"/>
</dbReference>
<dbReference type="InterPro" id="IPR043128">
    <property type="entry name" value="Rev_trsase/Diguanyl_cyclase"/>
</dbReference>
<sequence>MGYQHHSSFDNIGHEPLMRAVGRFPARELVRQWLKAGYVELGQLHATDAGTPQGGVISPLLANIAFHGMERALGVAYAANGELKPKSPALVRYADDFVVFCHTREEARSCLEKLRSWLGERSLQLSEEKTKLVHLPDGFDFLGFTVRHRAVPSSPSGWRLHIRPSRGSVRRVIDRLREVWRRFLGAPVGGVVRALNPLIRGWANYFRAQCAGKTFAKLEKWMYDREVRYAKRRHPTKSRSWLVRKYWGVPVHGKKDRWVFGDKSTGAYRLRFSWFRQKHHIPVKGTASPDDARLRAYWADRRKCAASDLGRLDQKLALRQRWICPICGDDLLNGEELHRHHRRPRKDGGEDAPENLELLHLYCHQQVHLRDLKSHAGT</sequence>
<dbReference type="PANTHER" id="PTHR34047:SF10">
    <property type="entry name" value="GROUP II INTRON-ASSOCIATED OPEN READING FRAME"/>
    <property type="match status" value="1"/>
</dbReference>
<dbReference type="Proteomes" id="UP000319576">
    <property type="component" value="Chromosome"/>
</dbReference>
<dbReference type="Pfam" id="PF08388">
    <property type="entry name" value="GIIM"/>
    <property type="match status" value="1"/>
</dbReference>
<dbReference type="InterPro" id="IPR013597">
    <property type="entry name" value="Mat_intron_G2"/>
</dbReference>
<dbReference type="InterPro" id="IPR051083">
    <property type="entry name" value="GrpII_Intron_Splice-Mob/Def"/>
</dbReference>
<dbReference type="GO" id="GO:0003676">
    <property type="term" value="F:nucleic acid binding"/>
    <property type="evidence" value="ECO:0007669"/>
    <property type="project" value="InterPro"/>
</dbReference>
<reference evidence="3 4" key="1">
    <citation type="submission" date="2019-02" db="EMBL/GenBank/DDBJ databases">
        <title>Deep-cultivation of Planctomycetes and their phenomic and genomic characterization uncovers novel biology.</title>
        <authorList>
            <person name="Wiegand S."/>
            <person name="Jogler M."/>
            <person name="Boedeker C."/>
            <person name="Pinto D."/>
            <person name="Vollmers J."/>
            <person name="Rivas-Marin E."/>
            <person name="Kohn T."/>
            <person name="Peeters S.H."/>
            <person name="Heuer A."/>
            <person name="Rast P."/>
            <person name="Oberbeckmann S."/>
            <person name="Bunk B."/>
            <person name="Jeske O."/>
            <person name="Meyerdierks A."/>
            <person name="Storesund J.E."/>
            <person name="Kallscheuer N."/>
            <person name="Luecker S."/>
            <person name="Lage O.M."/>
            <person name="Pohl T."/>
            <person name="Merkel B.J."/>
            <person name="Hornburger P."/>
            <person name="Mueller R.-W."/>
            <person name="Bruemmer F."/>
            <person name="Labrenz M."/>
            <person name="Spormann A.M."/>
            <person name="Op den Camp H."/>
            <person name="Overmann J."/>
            <person name="Amann R."/>
            <person name="Jetten M.S.M."/>
            <person name="Mascher T."/>
            <person name="Medema M.H."/>
            <person name="Devos D.P."/>
            <person name="Kaster A.-K."/>
            <person name="Ovreas L."/>
            <person name="Rohde M."/>
            <person name="Galperin M.Y."/>
            <person name="Jogler C."/>
        </authorList>
    </citation>
    <scope>NUCLEOTIDE SEQUENCE [LARGE SCALE GENOMIC DNA]</scope>
    <source>
        <strain evidence="3 4">ETA_A1</strain>
    </source>
</reference>
<accession>A0A517XQH5</accession>
<evidence type="ECO:0000313" key="3">
    <source>
        <dbReference type="EMBL" id="QDU19753.1"/>
    </source>
</evidence>
<organism evidence="3 4">
    <name type="scientific">Urbifossiella limnaea</name>
    <dbReference type="NCBI Taxonomy" id="2528023"/>
    <lineage>
        <taxon>Bacteria</taxon>
        <taxon>Pseudomonadati</taxon>
        <taxon>Planctomycetota</taxon>
        <taxon>Planctomycetia</taxon>
        <taxon>Gemmatales</taxon>
        <taxon>Gemmataceae</taxon>
        <taxon>Urbifossiella</taxon>
    </lineage>
</organism>
<feature type="domain" description="Reverse transcriptase" evidence="2">
    <location>
        <begin position="1"/>
        <end position="146"/>
    </location>
</feature>
<dbReference type="InterPro" id="IPR043502">
    <property type="entry name" value="DNA/RNA_pol_sf"/>
</dbReference>
<protein>
    <submittedName>
        <fullName evidence="3">Group II intron-encoded protein LtrA</fullName>
    </submittedName>
</protein>
<comment type="similarity">
    <text evidence="1">Belongs to the bacterial reverse transcriptase family.</text>
</comment>
<dbReference type="AlphaFoldDB" id="A0A517XQH5"/>
<dbReference type="GO" id="GO:0004519">
    <property type="term" value="F:endonuclease activity"/>
    <property type="evidence" value="ECO:0007669"/>
    <property type="project" value="InterPro"/>
</dbReference>
<gene>
    <name evidence="3" type="primary">ltrA_4</name>
    <name evidence="3" type="ORF">ETAA1_16890</name>
</gene>
<dbReference type="PROSITE" id="PS50878">
    <property type="entry name" value="RT_POL"/>
    <property type="match status" value="1"/>
</dbReference>
<evidence type="ECO:0000256" key="1">
    <source>
        <dbReference type="ARBA" id="ARBA00034120"/>
    </source>
</evidence>
<dbReference type="InterPro" id="IPR002711">
    <property type="entry name" value="HNH"/>
</dbReference>
<dbReference type="OrthoDB" id="258234at2"/>
<proteinExistence type="inferred from homology"/>
<dbReference type="CDD" id="cd00085">
    <property type="entry name" value="HNHc"/>
    <property type="match status" value="1"/>
</dbReference>
<dbReference type="Pfam" id="PF01844">
    <property type="entry name" value="HNH"/>
    <property type="match status" value="1"/>
</dbReference>
<dbReference type="GO" id="GO:0008270">
    <property type="term" value="F:zinc ion binding"/>
    <property type="evidence" value="ECO:0007669"/>
    <property type="project" value="InterPro"/>
</dbReference>
<evidence type="ECO:0000259" key="2">
    <source>
        <dbReference type="PROSITE" id="PS50878"/>
    </source>
</evidence>
<dbReference type="Gene3D" id="1.10.30.50">
    <property type="match status" value="1"/>
</dbReference>
<evidence type="ECO:0000313" key="4">
    <source>
        <dbReference type="Proteomes" id="UP000319576"/>
    </source>
</evidence>
<dbReference type="EMBL" id="CP036273">
    <property type="protein sequence ID" value="QDU19753.1"/>
    <property type="molecule type" value="Genomic_DNA"/>
</dbReference>
<keyword evidence="4" id="KW-1185">Reference proteome</keyword>
<dbReference type="RefSeq" id="WP_145236194.1">
    <property type="nucleotide sequence ID" value="NZ_CP036273.1"/>
</dbReference>
<dbReference type="PANTHER" id="PTHR34047">
    <property type="entry name" value="NUCLEAR INTRON MATURASE 1, MITOCHONDRIAL-RELATED"/>
    <property type="match status" value="1"/>
</dbReference>
<dbReference type="CDD" id="cd01651">
    <property type="entry name" value="RT_G2_intron"/>
    <property type="match status" value="1"/>
</dbReference>
<dbReference type="Pfam" id="PF00078">
    <property type="entry name" value="RVT_1"/>
    <property type="match status" value="1"/>
</dbReference>
<dbReference type="KEGG" id="uli:ETAA1_16890"/>
<dbReference type="SMART" id="SM00507">
    <property type="entry name" value="HNHc"/>
    <property type="match status" value="1"/>
</dbReference>
<dbReference type="SUPFAM" id="SSF56672">
    <property type="entry name" value="DNA/RNA polymerases"/>
    <property type="match status" value="1"/>
</dbReference>
<dbReference type="InterPro" id="IPR003615">
    <property type="entry name" value="HNH_nuc"/>
</dbReference>